<organism evidence="5 6">
    <name type="scientific">Parelaphostrongylus tenuis</name>
    <name type="common">Meningeal worm</name>
    <dbReference type="NCBI Taxonomy" id="148309"/>
    <lineage>
        <taxon>Eukaryota</taxon>
        <taxon>Metazoa</taxon>
        <taxon>Ecdysozoa</taxon>
        <taxon>Nematoda</taxon>
        <taxon>Chromadorea</taxon>
        <taxon>Rhabditida</taxon>
        <taxon>Rhabditina</taxon>
        <taxon>Rhabditomorpha</taxon>
        <taxon>Strongyloidea</taxon>
        <taxon>Metastrongylidae</taxon>
        <taxon>Parelaphostrongylus</taxon>
    </lineage>
</organism>
<proteinExistence type="inferred from homology"/>
<dbReference type="Proteomes" id="UP001196413">
    <property type="component" value="Unassembled WGS sequence"/>
</dbReference>
<dbReference type="SUPFAM" id="SSF53474">
    <property type="entry name" value="alpha/beta-Hydrolases"/>
    <property type="match status" value="1"/>
</dbReference>
<evidence type="ECO:0000313" key="6">
    <source>
        <dbReference type="Proteomes" id="UP001196413"/>
    </source>
</evidence>
<dbReference type="GO" id="GO:0006631">
    <property type="term" value="P:fatty acid metabolic process"/>
    <property type="evidence" value="ECO:0007669"/>
    <property type="project" value="TreeGrafter"/>
</dbReference>
<dbReference type="InterPro" id="IPR016662">
    <property type="entry name" value="Acyl-CoA_thioEstase_long-chain"/>
</dbReference>
<dbReference type="GO" id="GO:0006637">
    <property type="term" value="P:acyl-CoA metabolic process"/>
    <property type="evidence" value="ECO:0007669"/>
    <property type="project" value="InterPro"/>
</dbReference>
<dbReference type="InterPro" id="IPR014940">
    <property type="entry name" value="BAAT_C"/>
</dbReference>
<dbReference type="PANTHER" id="PTHR10824">
    <property type="entry name" value="ACYL-COENZYME A THIOESTERASE-RELATED"/>
    <property type="match status" value="1"/>
</dbReference>
<evidence type="ECO:0000313" key="5">
    <source>
        <dbReference type="EMBL" id="KAJ1355434.1"/>
    </source>
</evidence>
<name>A0AAD5QN28_PARTN</name>
<dbReference type="PIRSF" id="PIRSF016521">
    <property type="entry name" value="Acyl-CoA_hydro"/>
    <property type="match status" value="1"/>
</dbReference>
<evidence type="ECO:0000256" key="1">
    <source>
        <dbReference type="ARBA" id="ARBA00006538"/>
    </source>
</evidence>
<dbReference type="GO" id="GO:0047617">
    <property type="term" value="F:fatty acyl-CoA hydrolase activity"/>
    <property type="evidence" value="ECO:0007669"/>
    <property type="project" value="TreeGrafter"/>
</dbReference>
<feature type="domain" description="BAAT/Acyl-CoA thioester hydrolase C-terminal" evidence="4">
    <location>
        <begin position="110"/>
        <end position="321"/>
    </location>
</feature>
<comment type="similarity">
    <text evidence="1">Belongs to the C/M/P thioester hydrolase family.</text>
</comment>
<feature type="active site" description="Charge relay system" evidence="2">
    <location>
        <position position="238"/>
    </location>
</feature>
<feature type="active site" description="Charge relay system" evidence="2">
    <location>
        <position position="270"/>
    </location>
</feature>
<comment type="caution">
    <text evidence="5">The sequence shown here is derived from an EMBL/GenBank/DDBJ whole genome shotgun (WGS) entry which is preliminary data.</text>
</comment>
<dbReference type="PANTHER" id="PTHR10824:SF4">
    <property type="entry name" value="ACYL-COENZYME A THIOESTERASE 1-LIKE"/>
    <property type="match status" value="1"/>
</dbReference>
<dbReference type="InterPro" id="IPR006862">
    <property type="entry name" value="Thio_Ohase/aa_AcTrfase"/>
</dbReference>
<sequence>MAEQIAMVASSLVPNDVYELVLRLNHFTGTFFGRGFYKANEHGVIDTRKSAPLRGTYSGDGPFPSIIDISGTGGGINEQKGAALASEGFCVLCLAFFQYKTLIKNLNDLDLDYFKNAINWMTSQNFVPNKIGFQGVSFGGLLVHLIAIRNPKVVAVCSINGLHALSDTMKIKEHGEYLPYAEHQSGLVHFVNQTMFTNKCFENLHVTPEADIGIKTAPRTTAFRFVVSQLYQTTSLDDYSTPTVFCTRSLEEDLRNSDHYVEVDFVPGGHLMDPPYFPCHQAVYSKLSGTIQAYGGEPSQHGASQDRVWSNTIQFFKRFLGKPQPVADYRLELARSHI</sequence>
<dbReference type="InterPro" id="IPR029058">
    <property type="entry name" value="AB_hydrolase_fold"/>
</dbReference>
<evidence type="ECO:0008006" key="7">
    <source>
        <dbReference type="Google" id="ProtNLM"/>
    </source>
</evidence>
<dbReference type="EMBL" id="JAHQIW010002477">
    <property type="protein sequence ID" value="KAJ1355434.1"/>
    <property type="molecule type" value="Genomic_DNA"/>
</dbReference>
<evidence type="ECO:0000259" key="3">
    <source>
        <dbReference type="Pfam" id="PF04775"/>
    </source>
</evidence>
<accession>A0AAD5QN28</accession>
<feature type="domain" description="Acyl-CoA thioester hydrolase/bile acid-CoA amino acid N-acetyltransferase" evidence="3">
    <location>
        <begin position="3"/>
        <end position="60"/>
    </location>
</feature>
<protein>
    <recommendedName>
        <fullName evidence="7">BAAT/Acyl-CoA thioester hydrolase C-terminal domain-containing protein</fullName>
    </recommendedName>
</protein>
<dbReference type="AlphaFoldDB" id="A0AAD5QN28"/>
<dbReference type="Pfam" id="PF04775">
    <property type="entry name" value="Bile_Hydr_Trans"/>
    <property type="match status" value="1"/>
</dbReference>
<gene>
    <name evidence="5" type="ORF">KIN20_012831</name>
</gene>
<evidence type="ECO:0000259" key="4">
    <source>
        <dbReference type="Pfam" id="PF08840"/>
    </source>
</evidence>
<reference evidence="5" key="1">
    <citation type="submission" date="2021-06" db="EMBL/GenBank/DDBJ databases">
        <title>Parelaphostrongylus tenuis whole genome reference sequence.</title>
        <authorList>
            <person name="Garwood T.J."/>
            <person name="Larsen P.A."/>
            <person name="Fountain-Jones N.M."/>
            <person name="Garbe J.R."/>
            <person name="Macchietto M.G."/>
            <person name="Kania S.A."/>
            <person name="Gerhold R.W."/>
            <person name="Richards J.E."/>
            <person name="Wolf T.M."/>
        </authorList>
    </citation>
    <scope>NUCLEOTIDE SEQUENCE</scope>
    <source>
        <strain evidence="5">MNPRO001-30</strain>
        <tissue evidence="5">Meninges</tissue>
    </source>
</reference>
<dbReference type="Pfam" id="PF08840">
    <property type="entry name" value="BAAT_C"/>
    <property type="match status" value="1"/>
</dbReference>
<dbReference type="Gene3D" id="3.40.50.1820">
    <property type="entry name" value="alpha/beta hydrolase"/>
    <property type="match status" value="1"/>
</dbReference>
<keyword evidence="6" id="KW-1185">Reference proteome</keyword>
<feature type="active site" description="Charge relay system" evidence="2">
    <location>
        <position position="137"/>
    </location>
</feature>
<evidence type="ECO:0000256" key="2">
    <source>
        <dbReference type="PIRSR" id="PIRSR016521-1"/>
    </source>
</evidence>